<evidence type="ECO:0000313" key="2">
    <source>
        <dbReference type="Proteomes" id="UP000016932"/>
    </source>
</evidence>
<keyword evidence="2" id="KW-1185">Reference proteome</keyword>
<dbReference type="EMBL" id="KB446555">
    <property type="protein sequence ID" value="EME88484.1"/>
    <property type="molecule type" value="Genomic_DNA"/>
</dbReference>
<dbReference type="GeneID" id="19336904"/>
<gene>
    <name evidence="1" type="ORF">MYCFIDRAFT_209825</name>
</gene>
<sequence length="51" mass="5930">MRPEEGRPSDELEVAQRKLCRSDEEGLQEWTQMREKLTFVFVEGSGFAKPT</sequence>
<dbReference type="Proteomes" id="UP000016932">
    <property type="component" value="Unassembled WGS sequence"/>
</dbReference>
<organism evidence="1 2">
    <name type="scientific">Pseudocercospora fijiensis (strain CIRAD86)</name>
    <name type="common">Black leaf streak disease fungus</name>
    <name type="synonym">Mycosphaerella fijiensis</name>
    <dbReference type="NCBI Taxonomy" id="383855"/>
    <lineage>
        <taxon>Eukaryota</taxon>
        <taxon>Fungi</taxon>
        <taxon>Dikarya</taxon>
        <taxon>Ascomycota</taxon>
        <taxon>Pezizomycotina</taxon>
        <taxon>Dothideomycetes</taxon>
        <taxon>Dothideomycetidae</taxon>
        <taxon>Mycosphaerellales</taxon>
        <taxon>Mycosphaerellaceae</taxon>
        <taxon>Pseudocercospora</taxon>
    </lineage>
</organism>
<dbReference type="AlphaFoldDB" id="N1Q786"/>
<dbReference type="VEuPathDB" id="FungiDB:MYCFIDRAFT_209825"/>
<proteinExistence type="predicted"/>
<reference evidence="1 2" key="1">
    <citation type="journal article" date="2012" name="PLoS Pathog.">
        <title>Diverse lifestyles and strategies of plant pathogenesis encoded in the genomes of eighteen Dothideomycetes fungi.</title>
        <authorList>
            <person name="Ohm R.A."/>
            <person name="Feau N."/>
            <person name="Henrissat B."/>
            <person name="Schoch C.L."/>
            <person name="Horwitz B.A."/>
            <person name="Barry K.W."/>
            <person name="Condon B.J."/>
            <person name="Copeland A.C."/>
            <person name="Dhillon B."/>
            <person name="Glaser F."/>
            <person name="Hesse C.N."/>
            <person name="Kosti I."/>
            <person name="LaButti K."/>
            <person name="Lindquist E.A."/>
            <person name="Lucas S."/>
            <person name="Salamov A.A."/>
            <person name="Bradshaw R.E."/>
            <person name="Ciuffetti L."/>
            <person name="Hamelin R.C."/>
            <person name="Kema G.H.J."/>
            <person name="Lawrence C."/>
            <person name="Scott J.A."/>
            <person name="Spatafora J.W."/>
            <person name="Turgeon B.G."/>
            <person name="de Wit P.J.G.M."/>
            <person name="Zhong S."/>
            <person name="Goodwin S.B."/>
            <person name="Grigoriev I.V."/>
        </authorList>
    </citation>
    <scope>NUCLEOTIDE SEQUENCE [LARGE SCALE GENOMIC DNA]</scope>
    <source>
        <strain evidence="1 2">CIRAD86</strain>
    </source>
</reference>
<dbReference type="HOGENOM" id="CLU_3107424_0_0_1"/>
<dbReference type="RefSeq" id="XP_007921506.1">
    <property type="nucleotide sequence ID" value="XM_007923315.1"/>
</dbReference>
<dbReference type="KEGG" id="pfj:MYCFIDRAFT_209825"/>
<name>N1Q786_PSEFD</name>
<accession>N1Q786</accession>
<protein>
    <submittedName>
        <fullName evidence="1">Uncharacterized protein</fullName>
    </submittedName>
</protein>
<evidence type="ECO:0000313" key="1">
    <source>
        <dbReference type="EMBL" id="EME88484.1"/>
    </source>
</evidence>